<reference evidence="2" key="1">
    <citation type="submission" date="2018-12" db="EMBL/GenBank/DDBJ databases">
        <authorList>
            <person name="Syme R.A."/>
            <person name="Farfan-Caceres L."/>
            <person name="Lichtenzveig J."/>
        </authorList>
    </citation>
    <scope>NUCLEOTIDE SEQUENCE</scope>
    <source>
        <strain evidence="2">Al4</strain>
    </source>
</reference>
<dbReference type="InterPro" id="IPR000210">
    <property type="entry name" value="BTB/POZ_dom"/>
</dbReference>
<reference evidence="2" key="2">
    <citation type="submission" date="2020-09" db="EMBL/GenBank/DDBJ databases">
        <title>Reference genome assembly for Australian Ascochyta lentis isolate Al4.</title>
        <authorList>
            <person name="Lee R.C."/>
            <person name="Farfan-Caceres L.M."/>
            <person name="Debler J.W."/>
            <person name="Williams A.H."/>
            <person name="Henares B.M."/>
        </authorList>
    </citation>
    <scope>NUCLEOTIDE SEQUENCE</scope>
    <source>
        <strain evidence="2">Al4</strain>
    </source>
</reference>
<dbReference type="PANTHER" id="PTHR47843:SF2">
    <property type="entry name" value="BTB DOMAIN-CONTAINING PROTEIN"/>
    <property type="match status" value="1"/>
</dbReference>
<gene>
    <name evidence="2" type="ORF">EKO04_008149</name>
</gene>
<dbReference type="CDD" id="cd18186">
    <property type="entry name" value="BTB_POZ_ZBTB_KLHL-like"/>
    <property type="match status" value="1"/>
</dbReference>
<keyword evidence="3" id="KW-1185">Reference proteome</keyword>
<feature type="domain" description="BTB" evidence="1">
    <location>
        <begin position="16"/>
        <end position="85"/>
    </location>
</feature>
<accession>A0A8H7IWS3</accession>
<dbReference type="EMBL" id="RZGK01000015">
    <property type="protein sequence ID" value="KAF9693739.1"/>
    <property type="molecule type" value="Genomic_DNA"/>
</dbReference>
<dbReference type="PROSITE" id="PS50097">
    <property type="entry name" value="BTB"/>
    <property type="match status" value="1"/>
</dbReference>
<dbReference type="Pfam" id="PF00651">
    <property type="entry name" value="BTB"/>
    <property type="match status" value="1"/>
</dbReference>
<dbReference type="SMART" id="SM00225">
    <property type="entry name" value="BTB"/>
    <property type="match status" value="1"/>
</dbReference>
<evidence type="ECO:0000313" key="2">
    <source>
        <dbReference type="EMBL" id="KAF9693739.1"/>
    </source>
</evidence>
<organism evidence="2 3">
    <name type="scientific">Ascochyta lentis</name>
    <dbReference type="NCBI Taxonomy" id="205686"/>
    <lineage>
        <taxon>Eukaryota</taxon>
        <taxon>Fungi</taxon>
        <taxon>Dikarya</taxon>
        <taxon>Ascomycota</taxon>
        <taxon>Pezizomycotina</taxon>
        <taxon>Dothideomycetes</taxon>
        <taxon>Pleosporomycetidae</taxon>
        <taxon>Pleosporales</taxon>
        <taxon>Pleosporineae</taxon>
        <taxon>Didymellaceae</taxon>
        <taxon>Ascochyta</taxon>
    </lineage>
</organism>
<evidence type="ECO:0000259" key="1">
    <source>
        <dbReference type="PROSITE" id="PS50097"/>
    </source>
</evidence>
<dbReference type="Gene3D" id="3.30.710.10">
    <property type="entry name" value="Potassium Channel Kv1.1, Chain A"/>
    <property type="match status" value="1"/>
</dbReference>
<protein>
    <recommendedName>
        <fullName evidence="1">BTB domain-containing protein</fullName>
    </recommendedName>
</protein>
<dbReference type="PANTHER" id="PTHR47843">
    <property type="entry name" value="BTB DOMAIN-CONTAINING PROTEIN-RELATED"/>
    <property type="match status" value="1"/>
</dbReference>
<dbReference type="OrthoDB" id="194443at2759"/>
<comment type="caution">
    <text evidence="2">The sequence shown here is derived from an EMBL/GenBank/DDBJ whole genome shotgun (WGS) entry which is preliminary data.</text>
</comment>
<sequence>MDAQQSRPSTAAREGAMVTVVLEPYATEYKVYKALLVEHSEYFRKALTGPWKEAEDRVFRIADVKSHTFDVFVDWLYTQRLPESRMHWCPDPDRGEQCNMQLGMAYVQAYVFGDRFQTLGFKDAVGQKLCDDLDHSPPSYETVIYAYAHLPEEDDLLQQMVNFQCAYGNPLYDDDVEEIETRKRLPTDFLVRVMVCFGDLGEKVPILADEY</sequence>
<proteinExistence type="predicted"/>
<dbReference type="AlphaFoldDB" id="A0A8H7IWS3"/>
<dbReference type="InterPro" id="IPR011333">
    <property type="entry name" value="SKP1/BTB/POZ_sf"/>
</dbReference>
<dbReference type="SUPFAM" id="SSF54695">
    <property type="entry name" value="POZ domain"/>
    <property type="match status" value="1"/>
</dbReference>
<dbReference type="Proteomes" id="UP000651452">
    <property type="component" value="Unassembled WGS sequence"/>
</dbReference>
<evidence type="ECO:0000313" key="3">
    <source>
        <dbReference type="Proteomes" id="UP000651452"/>
    </source>
</evidence>
<name>A0A8H7IWS3_9PLEO</name>